<reference evidence="2 3" key="1">
    <citation type="submission" date="2016-10" db="EMBL/GenBank/DDBJ databases">
        <title>Genome sequence of the basidiomycete white-rot fungus Trametes pubescens.</title>
        <authorList>
            <person name="Makela M.R."/>
            <person name="Granchi Z."/>
            <person name="Peng M."/>
            <person name="De Vries R.P."/>
            <person name="Grigoriev I."/>
            <person name="Riley R."/>
            <person name="Hilden K."/>
        </authorList>
    </citation>
    <scope>NUCLEOTIDE SEQUENCE [LARGE SCALE GENOMIC DNA]</scope>
    <source>
        <strain evidence="2 3">FBCC735</strain>
    </source>
</reference>
<keyword evidence="3" id="KW-1185">Reference proteome</keyword>
<organism evidence="2 3">
    <name type="scientific">Trametes pubescens</name>
    <name type="common">White-rot fungus</name>
    <dbReference type="NCBI Taxonomy" id="154538"/>
    <lineage>
        <taxon>Eukaryota</taxon>
        <taxon>Fungi</taxon>
        <taxon>Dikarya</taxon>
        <taxon>Basidiomycota</taxon>
        <taxon>Agaricomycotina</taxon>
        <taxon>Agaricomycetes</taxon>
        <taxon>Polyporales</taxon>
        <taxon>Polyporaceae</taxon>
        <taxon>Trametes</taxon>
    </lineage>
</organism>
<dbReference type="GO" id="GO:0006383">
    <property type="term" value="P:transcription by RNA polymerase III"/>
    <property type="evidence" value="ECO:0007669"/>
    <property type="project" value="InterPro"/>
</dbReference>
<proteinExistence type="predicted"/>
<dbReference type="Gene3D" id="1.25.40.10">
    <property type="entry name" value="Tetratricopeptide repeat domain"/>
    <property type="match status" value="2"/>
</dbReference>
<feature type="region of interest" description="Disordered" evidence="1">
    <location>
        <begin position="538"/>
        <end position="557"/>
    </location>
</feature>
<dbReference type="OrthoDB" id="9991317at2759"/>
<dbReference type="AlphaFoldDB" id="A0A1M2VHD5"/>
<evidence type="ECO:0000256" key="1">
    <source>
        <dbReference type="SAM" id="MobiDB-lite"/>
    </source>
</evidence>
<dbReference type="OMA" id="SSPNMKF"/>
<evidence type="ECO:0000313" key="2">
    <source>
        <dbReference type="EMBL" id="OJT06923.1"/>
    </source>
</evidence>
<gene>
    <name evidence="2" type="ORF">TRAPUB_2219</name>
</gene>
<name>A0A1M2VHD5_TRAPU</name>
<protein>
    <submittedName>
        <fullName evidence="2">Transcription factor tau subunit sfc4</fullName>
    </submittedName>
</protein>
<feature type="compositionally biased region" description="Acidic residues" evidence="1">
    <location>
        <begin position="28"/>
        <end position="37"/>
    </location>
</feature>
<dbReference type="PANTHER" id="PTHR23082">
    <property type="entry name" value="TRANSCRIPTION INITIATION FACTOR IIIC TFIIIC , POLYPEPTIDE 3-RELATED"/>
    <property type="match status" value="1"/>
</dbReference>
<dbReference type="PANTHER" id="PTHR23082:SF0">
    <property type="entry name" value="GENERAL TRANSCRIPTION FACTOR 3C POLYPEPTIDE 3"/>
    <property type="match status" value="1"/>
</dbReference>
<comment type="caution">
    <text evidence="2">The sequence shown here is derived from an EMBL/GenBank/DDBJ whole genome shotgun (WGS) entry which is preliminary data.</text>
</comment>
<dbReference type="STRING" id="154538.A0A1M2VHD5"/>
<dbReference type="InterPro" id="IPR011990">
    <property type="entry name" value="TPR-like_helical_dom_sf"/>
</dbReference>
<dbReference type="InterPro" id="IPR039340">
    <property type="entry name" value="Tfc4/TFIIIC-102/Sfc4"/>
</dbReference>
<accession>A0A1M2VHD5</accession>
<sequence>MDDDEQQSWASSDEDAEGSSDYESTSDSGDEYSEEENAVAGPSGTQALADGTQALLAESEDAEDTQVETAIEGDFDRLIQNIRDAGDGSSSGMLNKMWDMDLEEREAEFKDDLREASGVGKMKKKRGRRRGPVLSQQVRALIGEGNQAFVDADLHETVRIMQEVIRIEPRAAAPWSVLAQCYDDWGERLKALQLRIMAAHLNHDPDEWGELAQQSRTLGYNQQALYCYGKMYHLDPTNVNALWDRASLAKEIGDLKTARSTMLAMLKRLPHHLPVLEELRPILIELSDLTLCADLFQRAFDHYRAAFPAGRGLDAETGAEVPGGGFGLMSLLVLADLHNTLGAHAQAVDTIRRGCRWLQGRAAQKYWDACEDDREWDVPDSGVQRGGEGEVQPGMYPLDVNARHRLAIARIKGGDVEEGKMHAKIVLAQDTAEYSPLFSEIADAYFEREMYAEAGHIYEMLGGDAGTSSMYVLLQAAACRRMIGDLKEAAEVYEHVIQADPGHNEAKMKLAEIYEILNEPRKALDLVLQVIDSRKRRAAQRDGTVDSGGGDPGSASLFEEGKVRGAKAKGTPAKSNPNKLTVTQLRELEAQKEREGVQSWHRVQELYARMLAGEEEATREWLVEAEKLVESFRETRALFLTSRHRGFRGMFPRSTRKQTTEASVDSMASRLQLELGRDTLTRKGAKAENVNTFRTIPFDDWLRLFMHYAFLLTRRGQYEPANEVLRHLLFSNAFQSRSSQDSIRLALITCAIHADQFQTVVEQARKLINGHQFNNEPIRVLVASLGSGLRATDAFLVSTLSKHLLRETRLADAAVKDPEALRYNTAQRRYGMVGSTMKADPDDVPDDEDEVETPAAVAEFEHAKLPTEPNPLNVAVYGQILLAAKSYQSALFYLLQAYDYAPDDPLVSLCLAIASVGRAMQRQSDNRHHLITQGMAFLTRYRELRGDTAEGLDEVEYNFGRVFHQLGELSPPALRPFLLQRNQACIRSLSVITSVC</sequence>
<dbReference type="SUPFAM" id="SSF48452">
    <property type="entry name" value="TPR-like"/>
    <property type="match status" value="2"/>
</dbReference>
<feature type="compositionally biased region" description="Acidic residues" evidence="1">
    <location>
        <begin position="1"/>
        <end position="20"/>
    </location>
</feature>
<dbReference type="EMBL" id="MNAD01001238">
    <property type="protein sequence ID" value="OJT06923.1"/>
    <property type="molecule type" value="Genomic_DNA"/>
</dbReference>
<evidence type="ECO:0000313" key="3">
    <source>
        <dbReference type="Proteomes" id="UP000184267"/>
    </source>
</evidence>
<dbReference type="Pfam" id="PF14559">
    <property type="entry name" value="TPR_19"/>
    <property type="match status" value="1"/>
</dbReference>
<feature type="region of interest" description="Disordered" evidence="1">
    <location>
        <begin position="1"/>
        <end position="50"/>
    </location>
</feature>
<dbReference type="GO" id="GO:0000127">
    <property type="term" value="C:transcription factor TFIIIC complex"/>
    <property type="evidence" value="ECO:0007669"/>
    <property type="project" value="TreeGrafter"/>
</dbReference>
<dbReference type="Proteomes" id="UP000184267">
    <property type="component" value="Unassembled WGS sequence"/>
</dbReference>